<reference evidence="4" key="1">
    <citation type="submission" date="2014-12" db="EMBL/GenBank/DDBJ databases">
        <title>Complete genome sequence of a multi-drug resistant Klebsiella pneumoniae.</title>
        <authorList>
            <person name="Hua X."/>
            <person name="Chen Q."/>
            <person name="Li X."/>
            <person name="Feng Y."/>
            <person name="Ruan Z."/>
            <person name="Yu Y."/>
        </authorList>
    </citation>
    <scope>NUCLEOTIDE SEQUENCE [LARGE SCALE GENOMIC DNA]</scope>
    <source>
        <strain evidence="4">5.12</strain>
    </source>
</reference>
<dbReference type="Proteomes" id="UP000219285">
    <property type="component" value="Chromosome"/>
</dbReference>
<proteinExistence type="predicted"/>
<dbReference type="InterPro" id="IPR011761">
    <property type="entry name" value="ATP-grasp"/>
</dbReference>
<feature type="domain" description="ATP-grasp" evidence="2">
    <location>
        <begin position="121"/>
        <end position="310"/>
    </location>
</feature>
<dbReference type="RefSeq" id="WP_075610177.1">
    <property type="nucleotide sequence ID" value="NZ_CP052766.1"/>
</dbReference>
<dbReference type="InterPro" id="IPR005479">
    <property type="entry name" value="CPAse_ATP-bd"/>
</dbReference>
<organism evidence="3 4">
    <name type="scientific">Alteromonas pelagimontana</name>
    <dbReference type="NCBI Taxonomy" id="1858656"/>
    <lineage>
        <taxon>Bacteria</taxon>
        <taxon>Pseudomonadati</taxon>
        <taxon>Pseudomonadota</taxon>
        <taxon>Gammaproteobacteria</taxon>
        <taxon>Alteromonadales</taxon>
        <taxon>Alteromonadaceae</taxon>
        <taxon>Alteromonas/Salinimonas group</taxon>
        <taxon>Alteromonas</taxon>
    </lineage>
</organism>
<dbReference type="OrthoDB" id="5372487at2"/>
<accession>A0A6M4MFX8</accession>
<protein>
    <submittedName>
        <fullName evidence="3">ATP-grasp domain-containing protein</fullName>
    </submittedName>
</protein>
<dbReference type="GO" id="GO:0046872">
    <property type="term" value="F:metal ion binding"/>
    <property type="evidence" value="ECO:0007669"/>
    <property type="project" value="InterPro"/>
</dbReference>
<name>A0A6M4MFX8_9ALTE</name>
<sequence>MEKKAILVFDAAQRSALAATRALGKRKDILVYTADYHENALAGCSRYSEQYLRCPNPSENSLAFIKWVSNTVTQYHIDVLFPLTEVTSRTLLEHQASLPACKLPFAPLHKVLALSNKSELTNLAESLGVPVPASQFCESAADIQWQAVKFPCVLKPALSKVMVDNAWLATQVHIVSSEEEMREVLTQQPYFDGHAFMVQQYIGGQGAGVFCYYQQGEAKAFFAHKRLREKPPSGGVSVLSESVAVDPTMKLYAERLLNSVGWHGVAMVEFKIDEDGTPYLMEINTRLWGSLQLAIDAGVNFPALLVDGEYQPVNTPPPFTTGVQLRWLLGDVDNLYIQLKSGALTFGDKCQHILRFLTPKFAKRRHEINRMDDMNPFWYELKHYFK</sequence>
<dbReference type="Gene3D" id="3.30.470.20">
    <property type="entry name" value="ATP-grasp fold, B domain"/>
    <property type="match status" value="1"/>
</dbReference>
<dbReference type="KEGG" id="apel:CA267_015090"/>
<dbReference type="Pfam" id="PF15632">
    <property type="entry name" value="ATPgrasp_Ter"/>
    <property type="match status" value="1"/>
</dbReference>
<keyword evidence="1" id="KW-0547">Nucleotide-binding</keyword>
<evidence type="ECO:0000259" key="2">
    <source>
        <dbReference type="PROSITE" id="PS50975"/>
    </source>
</evidence>
<dbReference type="SUPFAM" id="SSF56059">
    <property type="entry name" value="Glutathione synthetase ATP-binding domain-like"/>
    <property type="match status" value="1"/>
</dbReference>
<evidence type="ECO:0000313" key="3">
    <source>
        <dbReference type="EMBL" id="QJR81983.1"/>
    </source>
</evidence>
<gene>
    <name evidence="3" type="ORF">CA267_015090</name>
</gene>
<evidence type="ECO:0000313" key="4">
    <source>
        <dbReference type="Proteomes" id="UP000219285"/>
    </source>
</evidence>
<dbReference type="EMBL" id="CP052766">
    <property type="protein sequence ID" value="QJR81983.1"/>
    <property type="molecule type" value="Genomic_DNA"/>
</dbReference>
<dbReference type="PROSITE" id="PS50975">
    <property type="entry name" value="ATP_GRASP"/>
    <property type="match status" value="1"/>
</dbReference>
<evidence type="ECO:0000256" key="1">
    <source>
        <dbReference type="PROSITE-ProRule" id="PRU00409"/>
    </source>
</evidence>
<dbReference type="PROSITE" id="PS00867">
    <property type="entry name" value="CPSASE_2"/>
    <property type="match status" value="1"/>
</dbReference>
<dbReference type="GO" id="GO:0005524">
    <property type="term" value="F:ATP binding"/>
    <property type="evidence" value="ECO:0007669"/>
    <property type="project" value="UniProtKB-UniRule"/>
</dbReference>
<dbReference type="AlphaFoldDB" id="A0A6M4MFX8"/>
<keyword evidence="4" id="KW-1185">Reference proteome</keyword>
<dbReference type="Gene3D" id="3.40.50.20">
    <property type="match status" value="1"/>
</dbReference>
<keyword evidence="1" id="KW-0067">ATP-binding</keyword>
<reference evidence="3 4" key="2">
    <citation type="submission" date="2020-04" db="EMBL/GenBank/DDBJ databases">
        <title>Complete genome sequence of Alteromonas pelagimontana 5.12T.</title>
        <authorList>
            <person name="Sinha R.K."/>
            <person name="Krishnan K.P."/>
            <person name="Kurian J.P."/>
        </authorList>
    </citation>
    <scope>NUCLEOTIDE SEQUENCE [LARGE SCALE GENOMIC DNA]</scope>
    <source>
        <strain evidence="3 4">5.12</strain>
    </source>
</reference>